<evidence type="ECO:0000313" key="1">
    <source>
        <dbReference type="EMBL" id="CAG8566194.1"/>
    </source>
</evidence>
<evidence type="ECO:0000313" key="2">
    <source>
        <dbReference type="Proteomes" id="UP000789831"/>
    </source>
</evidence>
<keyword evidence="2" id="KW-1185">Reference proteome</keyword>
<dbReference type="Proteomes" id="UP000789831">
    <property type="component" value="Unassembled WGS sequence"/>
</dbReference>
<sequence>MELGILVDENSLKAISRFVLRCVQEKYLPRLDVENIVTLGLRQRFWAYYRNVLSLTRSRKVLTATYHEHIRPVKAARITHKLVQLINMAVEIFIETADEKEGIEKFKLKRKFWKCVKLSKNF</sequence>
<comment type="caution">
    <text evidence="1">The sequence shown here is derived from an EMBL/GenBank/DDBJ whole genome shotgun (WGS) entry which is preliminary data.</text>
</comment>
<accession>A0A9N9BF18</accession>
<gene>
    <name evidence="1" type="ORF">AGERDE_LOCUS7403</name>
</gene>
<proteinExistence type="predicted"/>
<name>A0A9N9BF18_9GLOM</name>
<dbReference type="EMBL" id="CAJVPL010001343">
    <property type="protein sequence ID" value="CAG8566194.1"/>
    <property type="molecule type" value="Genomic_DNA"/>
</dbReference>
<organism evidence="1 2">
    <name type="scientific">Ambispora gerdemannii</name>
    <dbReference type="NCBI Taxonomy" id="144530"/>
    <lineage>
        <taxon>Eukaryota</taxon>
        <taxon>Fungi</taxon>
        <taxon>Fungi incertae sedis</taxon>
        <taxon>Mucoromycota</taxon>
        <taxon>Glomeromycotina</taxon>
        <taxon>Glomeromycetes</taxon>
        <taxon>Archaeosporales</taxon>
        <taxon>Ambisporaceae</taxon>
        <taxon>Ambispora</taxon>
    </lineage>
</organism>
<protein>
    <submittedName>
        <fullName evidence="1">2534_t:CDS:1</fullName>
    </submittedName>
</protein>
<reference evidence="1" key="1">
    <citation type="submission" date="2021-06" db="EMBL/GenBank/DDBJ databases">
        <authorList>
            <person name="Kallberg Y."/>
            <person name="Tangrot J."/>
            <person name="Rosling A."/>
        </authorList>
    </citation>
    <scope>NUCLEOTIDE SEQUENCE</scope>
    <source>
        <strain evidence="1">MT106</strain>
    </source>
</reference>
<dbReference type="AlphaFoldDB" id="A0A9N9BF18"/>